<evidence type="ECO:0000313" key="1">
    <source>
        <dbReference type="EMBL" id="OUC49490.1"/>
    </source>
</evidence>
<protein>
    <submittedName>
        <fullName evidence="1">Uncharacterized protein</fullName>
    </submittedName>
</protein>
<comment type="caution">
    <text evidence="1">The sequence shown here is derived from an EMBL/GenBank/DDBJ whole genome shotgun (WGS) entry which is preliminary data.</text>
</comment>
<proteinExistence type="predicted"/>
<dbReference type="EMBL" id="LVZM01000842">
    <property type="protein sequence ID" value="OUC49490.1"/>
    <property type="molecule type" value="Genomic_DNA"/>
</dbReference>
<evidence type="ECO:0000313" key="2">
    <source>
        <dbReference type="Proteomes" id="UP000243006"/>
    </source>
</evidence>
<dbReference type="AlphaFoldDB" id="A0A1Y3EXH1"/>
<organism evidence="1 2">
    <name type="scientific">Trichinella nativa</name>
    <dbReference type="NCBI Taxonomy" id="6335"/>
    <lineage>
        <taxon>Eukaryota</taxon>
        <taxon>Metazoa</taxon>
        <taxon>Ecdysozoa</taxon>
        <taxon>Nematoda</taxon>
        <taxon>Enoplea</taxon>
        <taxon>Dorylaimia</taxon>
        <taxon>Trichinellida</taxon>
        <taxon>Trichinellidae</taxon>
        <taxon>Trichinella</taxon>
    </lineage>
</organism>
<reference evidence="1 2" key="1">
    <citation type="submission" date="2015-04" db="EMBL/GenBank/DDBJ databases">
        <title>Draft genome of the roundworm Trichinella nativa.</title>
        <authorList>
            <person name="Mitreva M."/>
        </authorList>
    </citation>
    <scope>NUCLEOTIDE SEQUENCE [LARGE SCALE GENOMIC DNA]</scope>
    <source>
        <strain evidence="1 2">ISS45</strain>
    </source>
</reference>
<sequence length="87" mass="9692">MKRIKFLTVSQLSKTFTAGSLPVVSTVCTRHQAEKPLGRIIRFCIGKDEAELITSEPCLTIVSQDQSARMNEHFHIQNPAADQLPIV</sequence>
<dbReference type="Proteomes" id="UP000243006">
    <property type="component" value="Unassembled WGS sequence"/>
</dbReference>
<accession>A0A1Y3EXH1</accession>
<name>A0A1Y3EXH1_9BILA</name>
<gene>
    <name evidence="1" type="ORF">D917_05344</name>
</gene>